<feature type="transmembrane region" description="Helical" evidence="8">
    <location>
        <begin position="334"/>
        <end position="354"/>
    </location>
</feature>
<dbReference type="Proteomes" id="UP000665561">
    <property type="component" value="Unassembled WGS sequence"/>
</dbReference>
<gene>
    <name evidence="9" type="ORF">GT019_02460</name>
</gene>
<feature type="transmembrane region" description="Helical" evidence="8">
    <location>
        <begin position="269"/>
        <end position="292"/>
    </location>
</feature>
<evidence type="ECO:0000313" key="10">
    <source>
        <dbReference type="Proteomes" id="UP000665561"/>
    </source>
</evidence>
<proteinExistence type="inferred from homology"/>
<evidence type="ECO:0000256" key="4">
    <source>
        <dbReference type="ARBA" id="ARBA00022544"/>
    </source>
</evidence>
<keyword evidence="5 8" id="KW-0812">Transmembrane</keyword>
<dbReference type="Pfam" id="PF03845">
    <property type="entry name" value="Spore_permease"/>
    <property type="match status" value="1"/>
</dbReference>
<evidence type="ECO:0000256" key="5">
    <source>
        <dbReference type="ARBA" id="ARBA00022692"/>
    </source>
</evidence>
<keyword evidence="6 8" id="KW-1133">Transmembrane helix</keyword>
<evidence type="ECO:0000256" key="8">
    <source>
        <dbReference type="SAM" id="Phobius"/>
    </source>
</evidence>
<comment type="caution">
    <text evidence="9">The sequence shown here is derived from an EMBL/GenBank/DDBJ whole genome shotgun (WGS) entry which is preliminary data.</text>
</comment>
<name>A0ABW9XJL1_9BACL</name>
<keyword evidence="4" id="KW-0309">Germination</keyword>
<accession>A0ABW9XJL1</accession>
<evidence type="ECO:0000256" key="3">
    <source>
        <dbReference type="ARBA" id="ARBA00022448"/>
    </source>
</evidence>
<dbReference type="PANTHER" id="PTHR34975">
    <property type="entry name" value="SPORE GERMINATION PROTEIN A2"/>
    <property type="match status" value="1"/>
</dbReference>
<organism evidence="9 10">
    <name type="scientific">Paenibacillus glycinis</name>
    <dbReference type="NCBI Taxonomy" id="2697035"/>
    <lineage>
        <taxon>Bacteria</taxon>
        <taxon>Bacillati</taxon>
        <taxon>Bacillota</taxon>
        <taxon>Bacilli</taxon>
        <taxon>Bacillales</taxon>
        <taxon>Paenibacillaceae</taxon>
        <taxon>Paenibacillus</taxon>
    </lineage>
</organism>
<evidence type="ECO:0000256" key="7">
    <source>
        <dbReference type="ARBA" id="ARBA00023136"/>
    </source>
</evidence>
<feature type="transmembrane region" description="Helical" evidence="8">
    <location>
        <begin position="111"/>
        <end position="130"/>
    </location>
</feature>
<feature type="transmembrane region" description="Helical" evidence="8">
    <location>
        <begin position="12"/>
        <end position="31"/>
    </location>
</feature>
<evidence type="ECO:0000256" key="2">
    <source>
        <dbReference type="ARBA" id="ARBA00007998"/>
    </source>
</evidence>
<comment type="similarity">
    <text evidence="2">Belongs to the amino acid-polyamine-organocation (APC) superfamily. Spore germination protein (SGP) (TC 2.A.3.9) family.</text>
</comment>
<keyword evidence="3" id="KW-0813">Transport</keyword>
<feature type="transmembrane region" description="Helical" evidence="8">
    <location>
        <begin position="142"/>
        <end position="166"/>
    </location>
</feature>
<evidence type="ECO:0000313" key="9">
    <source>
        <dbReference type="EMBL" id="NBD22731.1"/>
    </source>
</evidence>
<feature type="transmembrane region" description="Helical" evidence="8">
    <location>
        <begin position="218"/>
        <end position="243"/>
    </location>
</feature>
<keyword evidence="7 8" id="KW-0472">Membrane</keyword>
<feature type="transmembrane region" description="Helical" evidence="8">
    <location>
        <begin position="37"/>
        <end position="60"/>
    </location>
</feature>
<evidence type="ECO:0000256" key="6">
    <source>
        <dbReference type="ARBA" id="ARBA00022989"/>
    </source>
</evidence>
<protein>
    <submittedName>
        <fullName evidence="9">GerAB/ArcD/ProY family transporter</fullName>
    </submittedName>
</protein>
<evidence type="ECO:0000256" key="1">
    <source>
        <dbReference type="ARBA" id="ARBA00004141"/>
    </source>
</evidence>
<feature type="transmembrane region" description="Helical" evidence="8">
    <location>
        <begin position="304"/>
        <end position="322"/>
    </location>
</feature>
<feature type="transmembrane region" description="Helical" evidence="8">
    <location>
        <begin position="186"/>
        <end position="206"/>
    </location>
</feature>
<dbReference type="EMBL" id="JAAAMV010000001">
    <property type="protein sequence ID" value="NBD22731.1"/>
    <property type="molecule type" value="Genomic_DNA"/>
</dbReference>
<dbReference type="InterPro" id="IPR004761">
    <property type="entry name" value="Spore_GerAB"/>
</dbReference>
<comment type="subcellular location">
    <subcellularLocation>
        <location evidence="1">Membrane</location>
        <topology evidence="1">Multi-pass membrane protein</topology>
    </subcellularLocation>
</comment>
<reference evidence="9 10" key="1">
    <citation type="submission" date="2020-01" db="EMBL/GenBank/DDBJ databases">
        <title>Paenibacillus soybeanensis sp. nov. isolated from the nodules of soybean (Glycine max(L.) Merr).</title>
        <authorList>
            <person name="Wang H."/>
        </authorList>
    </citation>
    <scope>NUCLEOTIDE SEQUENCE [LARGE SCALE GENOMIC DNA]</scope>
    <source>
        <strain evidence="9 10">T1</strain>
    </source>
</reference>
<feature type="transmembrane region" description="Helical" evidence="8">
    <location>
        <begin position="80"/>
        <end position="105"/>
    </location>
</feature>
<dbReference type="RefSeq" id="WP_161740820.1">
    <property type="nucleotide sequence ID" value="NZ_JAAAMV010000001.1"/>
</dbReference>
<keyword evidence="10" id="KW-1185">Reference proteome</keyword>
<dbReference type="PANTHER" id="PTHR34975:SF2">
    <property type="entry name" value="SPORE GERMINATION PROTEIN A2"/>
    <property type="match status" value="1"/>
</dbReference>
<sequence>MEIKITANQAALLMFVFLTSSSIINIPSPMIQFAGNAAWISILVTAGLGMLTILPVILLAKRHPGQNFIQYSRGAVGTPVTVVFGLMLLFYQIHMGAAIVLDIALFLNSSMMRNTSACWFVVLSFLVAALSVRTGMDKMAGLFPLLMSTVMLFAVLITLLSVNNYAFGNLLPVFPDGLKPMLHGMYFSYGFPYCELVLFSMILCYVPNFAKKFEFKALMAVLVNAISLAGTTVVTILVFGPIAGDRKYSLFEVARSVNLIDVFSRLEALIGYSLILASFMKTTIVLFTAHQTCIHLLKLKKDRMLIFPLAAFMASVSFAALTRGEAKWTYEVTAIHPMWGFACAVLPFMIVFAVDLMRGTKTAQTTPEAPS</sequence>